<dbReference type="AlphaFoldDB" id="A0A6B9F0D5"/>
<evidence type="ECO:0000313" key="2">
    <source>
        <dbReference type="Proteomes" id="UP000428325"/>
    </source>
</evidence>
<proteinExistence type="predicted"/>
<dbReference type="OrthoDB" id="302786at2157"/>
<dbReference type="RefSeq" id="WP_157687791.1">
    <property type="nucleotide sequence ID" value="NZ_CP034345.1"/>
</dbReference>
<accession>A0A6B9F0D5</accession>
<sequence>MSETGPPGDDLDRDTITGNDIANWLNANGPEWVLRFEPIGDDAEYLGFVDGRFKLAADDEVIPIALDYFSELADRTRTVELVSVEDSPFATDDEADES</sequence>
<name>A0A6B9F0D5_9EURY</name>
<dbReference type="Proteomes" id="UP000428325">
    <property type="component" value="Chromosome"/>
</dbReference>
<organism evidence="1 2">
    <name type="scientific">Haloplanus rallus</name>
    <dbReference type="NCBI Taxonomy" id="1816183"/>
    <lineage>
        <taxon>Archaea</taxon>
        <taxon>Methanobacteriati</taxon>
        <taxon>Methanobacteriota</taxon>
        <taxon>Stenosarchaea group</taxon>
        <taxon>Halobacteria</taxon>
        <taxon>Halobacteriales</taxon>
        <taxon>Haloferacaceae</taxon>
        <taxon>Haloplanus</taxon>
    </lineage>
</organism>
<protein>
    <submittedName>
        <fullName evidence="1">Uncharacterized protein</fullName>
    </submittedName>
</protein>
<gene>
    <name evidence="1" type="ORF">EI982_01435</name>
</gene>
<evidence type="ECO:0000313" key="1">
    <source>
        <dbReference type="EMBL" id="QGX93548.1"/>
    </source>
</evidence>
<keyword evidence="2" id="KW-1185">Reference proteome</keyword>
<reference evidence="1 2" key="1">
    <citation type="submission" date="2018-12" db="EMBL/GenBank/DDBJ databases">
        <title>Complete genome sequence of Haloplanus rallus MBLA0036.</title>
        <authorList>
            <person name="Nam Y.-d."/>
            <person name="Kang J."/>
            <person name="Chung W.-H."/>
            <person name="Park Y.S."/>
        </authorList>
    </citation>
    <scope>NUCLEOTIDE SEQUENCE [LARGE SCALE GENOMIC DNA]</scope>
    <source>
        <strain evidence="1 2">MBLA0036</strain>
    </source>
</reference>
<dbReference type="EMBL" id="CP034345">
    <property type="protein sequence ID" value="QGX93548.1"/>
    <property type="molecule type" value="Genomic_DNA"/>
</dbReference>
<dbReference type="GeneID" id="43368163"/>
<dbReference type="KEGG" id="hra:EI982_01435"/>